<keyword evidence="3" id="KW-1185">Reference proteome</keyword>
<keyword evidence="1" id="KW-0732">Signal</keyword>
<reference evidence="3" key="1">
    <citation type="submission" date="2018-06" db="EMBL/GenBank/DDBJ databases">
        <authorList>
            <person name="Lum Nde A."/>
            <person name="Hugo C."/>
        </authorList>
    </citation>
    <scope>NUCLEOTIDE SEQUENCE [LARGE SCALE GENOMIC DNA]</scope>
    <source>
        <strain evidence="3">1_F178</strain>
    </source>
</reference>
<sequence>MKKQNLIFVLTLFCFMNVYSQNDSQALIKETIEMYFDGWKKGDTLKVGKAMHSTCKLKNVKEDKVVVFDRKTYLSGFKPKATVENIESKILNLDVTGNIAAAKCEIKTAKYIFIDYFNLMYTEGRWYIVDKISTRKEISKEK</sequence>
<gene>
    <name evidence="2" type="ORF">DRF65_06365</name>
</gene>
<comment type="caution">
    <text evidence="2">The sequence shown here is derived from an EMBL/GenBank/DDBJ whole genome shotgun (WGS) entry which is preliminary data.</text>
</comment>
<feature type="signal peptide" evidence="1">
    <location>
        <begin position="1"/>
        <end position="20"/>
    </location>
</feature>
<evidence type="ECO:0008006" key="4">
    <source>
        <dbReference type="Google" id="ProtNLM"/>
    </source>
</evidence>
<accession>A0A3D9CBR2</accession>
<dbReference type="AlphaFoldDB" id="A0A3D9CBR2"/>
<evidence type="ECO:0000313" key="3">
    <source>
        <dbReference type="Proteomes" id="UP000256686"/>
    </source>
</evidence>
<feature type="chain" id="PRO_5017786897" description="Nuclear transport factor 2 family protein" evidence="1">
    <location>
        <begin position="21"/>
        <end position="142"/>
    </location>
</feature>
<dbReference type="RefSeq" id="WP_115969877.1">
    <property type="nucleotide sequence ID" value="NZ_QNVT01000004.1"/>
</dbReference>
<dbReference type="Gene3D" id="3.10.450.50">
    <property type="match status" value="1"/>
</dbReference>
<dbReference type="SUPFAM" id="SSF54427">
    <property type="entry name" value="NTF2-like"/>
    <property type="match status" value="1"/>
</dbReference>
<dbReference type="InterPro" id="IPR039437">
    <property type="entry name" value="FrzH/put_lumazine-bd"/>
</dbReference>
<proteinExistence type="predicted"/>
<name>A0A3D9CBR2_9FLAO</name>
<dbReference type="Proteomes" id="UP000256686">
    <property type="component" value="Unassembled WGS sequence"/>
</dbReference>
<evidence type="ECO:0000256" key="1">
    <source>
        <dbReference type="SAM" id="SignalP"/>
    </source>
</evidence>
<organism evidence="2 3">
    <name type="scientific">Chryseobacterium pennae</name>
    <dbReference type="NCBI Taxonomy" id="2258962"/>
    <lineage>
        <taxon>Bacteria</taxon>
        <taxon>Pseudomonadati</taxon>
        <taxon>Bacteroidota</taxon>
        <taxon>Flavobacteriia</taxon>
        <taxon>Flavobacteriales</taxon>
        <taxon>Weeksellaceae</taxon>
        <taxon>Chryseobacterium group</taxon>
        <taxon>Chryseobacterium</taxon>
    </lineage>
</organism>
<dbReference type="Pfam" id="PF12893">
    <property type="entry name" value="Lumazine_bd_2"/>
    <property type="match status" value="1"/>
</dbReference>
<evidence type="ECO:0000313" key="2">
    <source>
        <dbReference type="EMBL" id="REC63275.1"/>
    </source>
</evidence>
<dbReference type="InterPro" id="IPR032710">
    <property type="entry name" value="NTF2-like_dom_sf"/>
</dbReference>
<dbReference type="EMBL" id="QNVT01000004">
    <property type="protein sequence ID" value="REC63275.1"/>
    <property type="molecule type" value="Genomic_DNA"/>
</dbReference>
<protein>
    <recommendedName>
        <fullName evidence="4">Nuclear transport factor 2 family protein</fullName>
    </recommendedName>
</protein>